<reference evidence="4" key="1">
    <citation type="submission" date="2022-07" db="EMBL/GenBank/DDBJ databases">
        <title>Genome Sequence of Leucocoprinus birnbaumii.</title>
        <authorList>
            <person name="Buettner E."/>
        </authorList>
    </citation>
    <scope>NUCLEOTIDE SEQUENCE</scope>
    <source>
        <strain evidence="4">VT141</strain>
    </source>
</reference>
<dbReference type="SUPFAM" id="SSF47336">
    <property type="entry name" value="ACP-like"/>
    <property type="match status" value="1"/>
</dbReference>
<dbReference type="SMART" id="SM00823">
    <property type="entry name" value="PKS_PP"/>
    <property type="match status" value="1"/>
</dbReference>
<dbReference type="PANTHER" id="PTHR43439">
    <property type="entry name" value="PHENYLACETATE-COENZYME A LIGASE"/>
    <property type="match status" value="1"/>
</dbReference>
<dbReference type="InterPro" id="IPR000873">
    <property type="entry name" value="AMP-dep_synth/lig_dom"/>
</dbReference>
<keyword evidence="2" id="KW-0597">Phosphoprotein</keyword>
<gene>
    <name evidence="4" type="ORF">NP233_g8977</name>
</gene>
<dbReference type="InterPro" id="IPR020845">
    <property type="entry name" value="AMP-binding_CS"/>
</dbReference>
<dbReference type="EMBL" id="JANIEX010000765">
    <property type="protein sequence ID" value="KAJ3563382.1"/>
    <property type="molecule type" value="Genomic_DNA"/>
</dbReference>
<comment type="caution">
    <text evidence="4">The sequence shown here is derived from an EMBL/GenBank/DDBJ whole genome shotgun (WGS) entry which is preliminary data.</text>
</comment>
<dbReference type="Gene3D" id="3.40.50.12780">
    <property type="entry name" value="N-terminal domain of ligase-like"/>
    <property type="match status" value="1"/>
</dbReference>
<dbReference type="PANTHER" id="PTHR43439:SF2">
    <property type="entry name" value="ENZYME, PUTATIVE (JCVI)-RELATED"/>
    <property type="match status" value="1"/>
</dbReference>
<dbReference type="SUPFAM" id="SSF51735">
    <property type="entry name" value="NAD(P)-binding Rossmann-fold domains"/>
    <property type="match status" value="1"/>
</dbReference>
<sequence length="1012" mass="111988">MTVPTFSGLPILPSDPLKLDHVPLWDVYRQAGINFGDRIFARIMDGDDEDAPLVNITWKKLLIDSMKVASALKERLGNEEGVTYAILANSSYFYLVNLVAGWLNHWTVLLLSVRNSVAGNDSLLKAVEAKALLTDSKSRKAAEAVTQDLPIALFDIFDPEQLDIDVQLPEGPIEVEPVSAEVFKRVPLYLHSSGTSGHPKPIPQSHEHLVTDTIACRFNKNYVGSPVYAPLPLFHSIGIFCYTRWPLGSGHIPTFINTKQPLTGTSFLRHLRRLPNAVCFIAPMLIEDALRETPEDYEILKTTKRIFCGGAPLSKATGKQLIEMGVPVIQVYGSTEMSMPAVTDFPGPPETRAEDVTYVRFREDQYVIHWEPFDGKLSELIVCPGNITMPAVLNHENPVGYATNDLWAPHPTIPGLFKHSGRKDSVTVLSNGEKTDNRQIELLLMEDPLVNGVVVFGAARPLNGVLVRQDPKTPPFSNASDFIDAIWPTIERINSISDKGSIKTKDTIALYQDEIDAAYASLESESGAELVKDIETPEQIEGYVRDAVGKVAGRPINDADDFFESGLDSLHAILIRTEVKPLFNKFVKDEELTHNVAYIHPTISRLSAYLVARSKGETIDYDNIAARTARLEACIERWTANLPERTASREPLPEKKTVALTGSTGSLGVHTLRYLLERDDVAKVYCLHRGASDAATQRQKKLFQDRALPAELLDAGKVAFVQIDLSRPDLGLATEKYDELRGSLTHIIHTAWELNFNWGLEHFEKVHIAGTRHLIDLSIASTLPVSPRVIFISSIGAVGRHDPEIPVPEEPLPDPAMVGPRGYAESKYVTERILDEAARRSGVPATVIRSGQISGSTVDGYWAPTEWVPTIFKSSKILGKVPGQMPDTRWLPADYSGKATMELSFQDDGDLLQYYSLENPTNTPWSTIASLFIETAPRKIELVDTKDWLAAVEQANKTGIEVPAASLLQFYADTAESDSRMRLATEKAAKASKAIQYGPITSDLMKKYVSWI</sequence>
<dbReference type="InterPro" id="IPR036736">
    <property type="entry name" value="ACP-like_sf"/>
</dbReference>
<dbReference type="InterPro" id="IPR020806">
    <property type="entry name" value="PKS_PP-bd"/>
</dbReference>
<dbReference type="Gene3D" id="3.40.50.720">
    <property type="entry name" value="NAD(P)-binding Rossmann-like Domain"/>
    <property type="match status" value="1"/>
</dbReference>
<dbReference type="Pfam" id="PF07993">
    <property type="entry name" value="NAD_binding_4"/>
    <property type="match status" value="1"/>
</dbReference>
<keyword evidence="5" id="KW-1185">Reference proteome</keyword>
<dbReference type="InterPro" id="IPR051414">
    <property type="entry name" value="Adenylate-forming_Reductase"/>
</dbReference>
<organism evidence="4 5">
    <name type="scientific">Leucocoprinus birnbaumii</name>
    <dbReference type="NCBI Taxonomy" id="56174"/>
    <lineage>
        <taxon>Eukaryota</taxon>
        <taxon>Fungi</taxon>
        <taxon>Dikarya</taxon>
        <taxon>Basidiomycota</taxon>
        <taxon>Agaricomycotina</taxon>
        <taxon>Agaricomycetes</taxon>
        <taxon>Agaricomycetidae</taxon>
        <taxon>Agaricales</taxon>
        <taxon>Agaricineae</taxon>
        <taxon>Agaricaceae</taxon>
        <taxon>Leucocoprinus</taxon>
    </lineage>
</organism>
<dbReference type="GO" id="GO:0031177">
    <property type="term" value="F:phosphopantetheine binding"/>
    <property type="evidence" value="ECO:0007669"/>
    <property type="project" value="InterPro"/>
</dbReference>
<keyword evidence="1" id="KW-0596">Phosphopantetheine</keyword>
<dbReference type="Proteomes" id="UP001213000">
    <property type="component" value="Unassembled WGS sequence"/>
</dbReference>
<dbReference type="Pfam" id="PF23562">
    <property type="entry name" value="AMP-binding_C_3"/>
    <property type="match status" value="1"/>
</dbReference>
<dbReference type="Pfam" id="PF00550">
    <property type="entry name" value="PP-binding"/>
    <property type="match status" value="1"/>
</dbReference>
<dbReference type="Gene3D" id="1.10.1200.10">
    <property type="entry name" value="ACP-like"/>
    <property type="match status" value="1"/>
</dbReference>
<name>A0AAD5VLK9_9AGAR</name>
<dbReference type="AlphaFoldDB" id="A0AAD5VLK9"/>
<evidence type="ECO:0000259" key="3">
    <source>
        <dbReference type="PROSITE" id="PS50075"/>
    </source>
</evidence>
<dbReference type="InterPro" id="IPR009081">
    <property type="entry name" value="PP-bd_ACP"/>
</dbReference>
<dbReference type="InterPro" id="IPR013120">
    <property type="entry name" value="FAR_NAD-bd"/>
</dbReference>
<dbReference type="InterPro" id="IPR006162">
    <property type="entry name" value="Ppantetheine_attach_site"/>
</dbReference>
<dbReference type="PROSITE" id="PS00012">
    <property type="entry name" value="PHOSPHOPANTETHEINE"/>
    <property type="match status" value="1"/>
</dbReference>
<dbReference type="PROSITE" id="PS50075">
    <property type="entry name" value="CARRIER"/>
    <property type="match status" value="1"/>
</dbReference>
<dbReference type="InterPro" id="IPR036291">
    <property type="entry name" value="NAD(P)-bd_dom_sf"/>
</dbReference>
<evidence type="ECO:0000256" key="1">
    <source>
        <dbReference type="ARBA" id="ARBA00022450"/>
    </source>
</evidence>
<evidence type="ECO:0000256" key="2">
    <source>
        <dbReference type="ARBA" id="ARBA00022553"/>
    </source>
</evidence>
<evidence type="ECO:0000313" key="5">
    <source>
        <dbReference type="Proteomes" id="UP001213000"/>
    </source>
</evidence>
<dbReference type="SUPFAM" id="SSF56801">
    <property type="entry name" value="Acetyl-CoA synthetase-like"/>
    <property type="match status" value="1"/>
</dbReference>
<dbReference type="Pfam" id="PF00501">
    <property type="entry name" value="AMP-binding"/>
    <property type="match status" value="1"/>
</dbReference>
<evidence type="ECO:0000313" key="4">
    <source>
        <dbReference type="EMBL" id="KAJ3563382.1"/>
    </source>
</evidence>
<accession>A0AAD5VLK9</accession>
<dbReference type="InterPro" id="IPR042099">
    <property type="entry name" value="ANL_N_sf"/>
</dbReference>
<dbReference type="PROSITE" id="PS00455">
    <property type="entry name" value="AMP_BINDING"/>
    <property type="match status" value="1"/>
</dbReference>
<proteinExistence type="predicted"/>
<protein>
    <recommendedName>
        <fullName evidence="3">Carrier domain-containing protein</fullName>
    </recommendedName>
</protein>
<feature type="domain" description="Carrier" evidence="3">
    <location>
        <begin position="535"/>
        <end position="614"/>
    </location>
</feature>